<evidence type="ECO:0000256" key="8">
    <source>
        <dbReference type="ARBA" id="ARBA00023054"/>
    </source>
</evidence>
<evidence type="ECO:0000256" key="10">
    <source>
        <dbReference type="ARBA" id="ARBA00073343"/>
    </source>
</evidence>
<dbReference type="STRING" id="590646.G3AXE3"/>
<evidence type="ECO:0000256" key="7">
    <source>
        <dbReference type="ARBA" id="ARBA00023034"/>
    </source>
</evidence>
<dbReference type="eggNOG" id="KOG3202">
    <property type="taxonomic scope" value="Eukaryota"/>
</dbReference>
<evidence type="ECO:0000256" key="4">
    <source>
        <dbReference type="ARBA" id="ARBA00022692"/>
    </source>
</evidence>
<dbReference type="Gene3D" id="1.20.58.90">
    <property type="match status" value="1"/>
</dbReference>
<evidence type="ECO:0000256" key="11">
    <source>
        <dbReference type="SAM" id="MobiDB-lite"/>
    </source>
</evidence>
<dbReference type="InterPro" id="IPR006012">
    <property type="entry name" value="Syntaxin/epimorphin_CS"/>
</dbReference>
<dbReference type="GO" id="GO:0000149">
    <property type="term" value="F:SNARE binding"/>
    <property type="evidence" value="ECO:0007669"/>
    <property type="project" value="TreeGrafter"/>
</dbReference>
<evidence type="ECO:0000256" key="5">
    <source>
        <dbReference type="ARBA" id="ARBA00022927"/>
    </source>
</evidence>
<dbReference type="HOGENOM" id="CLU_061883_0_2_1"/>
<dbReference type="Pfam" id="PF09177">
    <property type="entry name" value="STX6_10_61_N"/>
    <property type="match status" value="1"/>
</dbReference>
<feature type="domain" description="T-SNARE coiled-coil homology" evidence="13">
    <location>
        <begin position="138"/>
        <end position="200"/>
    </location>
</feature>
<dbReference type="InterPro" id="IPR045242">
    <property type="entry name" value="Syntaxin"/>
</dbReference>
<dbReference type="GO" id="GO:0005484">
    <property type="term" value="F:SNAP receptor activity"/>
    <property type="evidence" value="ECO:0007669"/>
    <property type="project" value="InterPro"/>
</dbReference>
<dbReference type="Proteomes" id="UP000000707">
    <property type="component" value="Unassembled WGS sequence"/>
</dbReference>
<gene>
    <name evidence="14" type="ORF">CANTEDRAFT_112103</name>
</gene>
<dbReference type="OrthoDB" id="546861at2759"/>
<dbReference type="FunFam" id="1.20.5.110:FF:000006">
    <property type="entry name" value="Syntaxin 6"/>
    <property type="match status" value="1"/>
</dbReference>
<name>G3AXE3_CANTC</name>
<dbReference type="InterPro" id="IPR015260">
    <property type="entry name" value="Syntaxin-6/10/61_N"/>
</dbReference>
<feature type="transmembrane region" description="Helical" evidence="12">
    <location>
        <begin position="211"/>
        <end position="229"/>
    </location>
</feature>
<evidence type="ECO:0000313" key="15">
    <source>
        <dbReference type="Proteomes" id="UP000000707"/>
    </source>
</evidence>
<dbReference type="InterPro" id="IPR010989">
    <property type="entry name" value="SNARE"/>
</dbReference>
<evidence type="ECO:0000256" key="6">
    <source>
        <dbReference type="ARBA" id="ARBA00022989"/>
    </source>
</evidence>
<dbReference type="InterPro" id="IPR048036">
    <property type="entry name" value="Tlg1p-like_N"/>
</dbReference>
<dbReference type="GO" id="GO:0031201">
    <property type="term" value="C:SNARE complex"/>
    <property type="evidence" value="ECO:0007669"/>
    <property type="project" value="TreeGrafter"/>
</dbReference>
<organism evidence="15">
    <name type="scientific">Candida tenuis (strain ATCC 10573 / BCRC 21748 / CBS 615 / JCM 9827 / NBRC 10315 / NRRL Y-1498 / VKM Y-70)</name>
    <name type="common">Yeast</name>
    <name type="synonym">Yamadazyma tenuis</name>
    <dbReference type="NCBI Taxonomy" id="590646"/>
    <lineage>
        <taxon>Eukaryota</taxon>
        <taxon>Fungi</taxon>
        <taxon>Dikarya</taxon>
        <taxon>Ascomycota</taxon>
        <taxon>Saccharomycotina</taxon>
        <taxon>Pichiomycetes</taxon>
        <taxon>Debaryomycetaceae</taxon>
        <taxon>Yamadazyma</taxon>
    </lineage>
</organism>
<feature type="region of interest" description="Disordered" evidence="11">
    <location>
        <begin position="94"/>
        <end position="121"/>
    </location>
</feature>
<dbReference type="InterPro" id="IPR000727">
    <property type="entry name" value="T_SNARE_dom"/>
</dbReference>
<dbReference type="KEGG" id="cten:18246355"/>
<dbReference type="GO" id="GO:0000139">
    <property type="term" value="C:Golgi membrane"/>
    <property type="evidence" value="ECO:0007669"/>
    <property type="project" value="UniProtKB-SubCell"/>
</dbReference>
<keyword evidence="3" id="KW-0813">Transport</keyword>
<dbReference type="CDD" id="cd21444">
    <property type="entry name" value="SNARE_NTD_Tlg1p-like"/>
    <property type="match status" value="1"/>
</dbReference>
<dbReference type="PROSITE" id="PS00914">
    <property type="entry name" value="SYNTAXIN"/>
    <property type="match status" value="1"/>
</dbReference>
<dbReference type="SMART" id="SM00397">
    <property type="entry name" value="t_SNARE"/>
    <property type="match status" value="1"/>
</dbReference>
<keyword evidence="15" id="KW-1185">Reference proteome</keyword>
<evidence type="ECO:0000259" key="13">
    <source>
        <dbReference type="PROSITE" id="PS50192"/>
    </source>
</evidence>
<dbReference type="EMBL" id="GL996510">
    <property type="protein sequence ID" value="EGV66353.1"/>
    <property type="molecule type" value="Genomic_DNA"/>
</dbReference>
<accession>G3AXE3</accession>
<dbReference type="GO" id="GO:0048193">
    <property type="term" value="P:Golgi vesicle transport"/>
    <property type="evidence" value="ECO:0007669"/>
    <property type="project" value="InterPro"/>
</dbReference>
<evidence type="ECO:0000313" key="14">
    <source>
        <dbReference type="EMBL" id="EGV66353.1"/>
    </source>
</evidence>
<dbReference type="PANTHER" id="PTHR19957">
    <property type="entry name" value="SYNTAXIN"/>
    <property type="match status" value="1"/>
</dbReference>
<reference evidence="14 15" key="1">
    <citation type="journal article" date="2011" name="Proc. Natl. Acad. Sci. U.S.A.">
        <title>Comparative genomics of xylose-fermenting fungi for enhanced biofuel production.</title>
        <authorList>
            <person name="Wohlbach D.J."/>
            <person name="Kuo A."/>
            <person name="Sato T.K."/>
            <person name="Potts K.M."/>
            <person name="Salamov A.A."/>
            <person name="LaButti K.M."/>
            <person name="Sun H."/>
            <person name="Clum A."/>
            <person name="Pangilinan J.L."/>
            <person name="Lindquist E.A."/>
            <person name="Lucas S."/>
            <person name="Lapidus A."/>
            <person name="Jin M."/>
            <person name="Gunawan C."/>
            <person name="Balan V."/>
            <person name="Dale B.E."/>
            <person name="Jeffries T.W."/>
            <person name="Zinkel R."/>
            <person name="Barry K.W."/>
            <person name="Grigoriev I.V."/>
            <person name="Gasch A.P."/>
        </authorList>
    </citation>
    <scope>NUCLEOTIDE SEQUENCE [LARGE SCALE GENOMIC DNA]</scope>
    <source>
        <strain evidence="15">ATCC 10573 / BCRC 21748 / CBS 615 / JCM 9827 / NBRC 10315 / NRRL Y-1498 / VKM Y-70</strain>
    </source>
</reference>
<dbReference type="GO" id="GO:0005802">
    <property type="term" value="C:trans-Golgi network"/>
    <property type="evidence" value="ECO:0007669"/>
    <property type="project" value="UniProtKB-ARBA"/>
</dbReference>
<dbReference type="GO" id="GO:0006906">
    <property type="term" value="P:vesicle fusion"/>
    <property type="evidence" value="ECO:0007669"/>
    <property type="project" value="TreeGrafter"/>
</dbReference>
<dbReference type="PROSITE" id="PS50192">
    <property type="entry name" value="T_SNARE"/>
    <property type="match status" value="1"/>
</dbReference>
<dbReference type="GeneID" id="18246355"/>
<evidence type="ECO:0000256" key="12">
    <source>
        <dbReference type="SAM" id="Phobius"/>
    </source>
</evidence>
<dbReference type="PANTHER" id="PTHR19957:SF224">
    <property type="entry name" value="HL02043P"/>
    <property type="match status" value="1"/>
</dbReference>
<keyword evidence="9 12" id="KW-0472">Membrane</keyword>
<feature type="compositionally biased region" description="Polar residues" evidence="11">
    <location>
        <begin position="109"/>
        <end position="121"/>
    </location>
</feature>
<dbReference type="SUPFAM" id="SSF47661">
    <property type="entry name" value="t-snare proteins"/>
    <property type="match status" value="1"/>
</dbReference>
<keyword evidence="6 12" id="KW-1133">Transmembrane helix</keyword>
<comment type="subcellular location">
    <subcellularLocation>
        <location evidence="1">Golgi apparatus membrane</location>
        <topology evidence="1">Single-pass type IV membrane protein</topology>
    </subcellularLocation>
</comment>
<dbReference type="CDD" id="cd15851">
    <property type="entry name" value="SNARE_Syntaxin6"/>
    <property type="match status" value="1"/>
</dbReference>
<dbReference type="GO" id="GO:0048278">
    <property type="term" value="P:vesicle docking"/>
    <property type="evidence" value="ECO:0007669"/>
    <property type="project" value="TreeGrafter"/>
</dbReference>
<keyword evidence="8" id="KW-0175">Coiled coil</keyword>
<sequence length="230" mass="26538">MSIDPFTDVEEDAWSQIRVLDSIILNADIITEELKLDFSNGFQELEEIITDLNEALNVSQANPQQFQLTVADIENRHGVLEKLEKKKRSLSSIWKEKTNDSKRSRPVTAMSNRISQDGSNPFTDQHKIDGEFEQFQQQEMIRDQDLQLDTIHETMRNLNQQAMIMGSELEDQGMMLDELDTNLDRVDNRLQRGLKRVNWIIEKNKERGSDWCIGILVVALVVLLILLIAV</sequence>
<comment type="similarity">
    <text evidence="2">Belongs to the syntaxin family.</text>
</comment>
<evidence type="ECO:0000256" key="9">
    <source>
        <dbReference type="ARBA" id="ARBA00023136"/>
    </source>
</evidence>
<dbReference type="AlphaFoldDB" id="G3AXE3"/>
<evidence type="ECO:0000256" key="3">
    <source>
        <dbReference type="ARBA" id="ARBA00022448"/>
    </source>
</evidence>
<keyword evidence="4 12" id="KW-0812">Transmembrane</keyword>
<protein>
    <recommendedName>
        <fullName evidence="10">t-SNARE affecting a late Golgi compartment protein 1</fullName>
    </recommendedName>
</protein>
<keyword evidence="5" id="KW-0653">Protein transport</keyword>
<evidence type="ECO:0000256" key="2">
    <source>
        <dbReference type="ARBA" id="ARBA00009063"/>
    </source>
</evidence>
<evidence type="ECO:0000256" key="1">
    <source>
        <dbReference type="ARBA" id="ARBA00004409"/>
    </source>
</evidence>
<keyword evidence="7" id="KW-0333">Golgi apparatus</keyword>
<dbReference type="GO" id="GO:0006886">
    <property type="term" value="P:intracellular protein transport"/>
    <property type="evidence" value="ECO:0007669"/>
    <property type="project" value="InterPro"/>
</dbReference>
<dbReference type="Gene3D" id="1.20.5.110">
    <property type="match status" value="1"/>
</dbReference>
<feature type="compositionally biased region" description="Basic and acidic residues" evidence="11">
    <location>
        <begin position="94"/>
        <end position="103"/>
    </location>
</feature>
<dbReference type="RefSeq" id="XP_006683611.1">
    <property type="nucleotide sequence ID" value="XM_006683548.1"/>
</dbReference>
<dbReference type="SUPFAM" id="SSF58038">
    <property type="entry name" value="SNARE fusion complex"/>
    <property type="match status" value="1"/>
</dbReference>
<proteinExistence type="inferred from homology"/>